<dbReference type="STRING" id="94869.SAMN04488529_11039"/>
<evidence type="ECO:0000313" key="2">
    <source>
        <dbReference type="EMBL" id="SDP63894.1"/>
    </source>
</evidence>
<dbReference type="SUPFAM" id="SSF54001">
    <property type="entry name" value="Cysteine proteinases"/>
    <property type="match status" value="1"/>
</dbReference>
<gene>
    <name evidence="2" type="ORF">SAMN04488529_11039</name>
</gene>
<dbReference type="InterPro" id="IPR002931">
    <property type="entry name" value="Transglutaminase-like"/>
</dbReference>
<keyword evidence="3" id="KW-1185">Reference proteome</keyword>
<proteinExistence type="predicted"/>
<evidence type="ECO:0000313" key="3">
    <source>
        <dbReference type="Proteomes" id="UP000198597"/>
    </source>
</evidence>
<dbReference type="Pfam" id="PF01841">
    <property type="entry name" value="Transglut_core"/>
    <property type="match status" value="1"/>
</dbReference>
<dbReference type="SMART" id="SM00460">
    <property type="entry name" value="TGc"/>
    <property type="match status" value="1"/>
</dbReference>
<dbReference type="SUPFAM" id="SSF52540">
    <property type="entry name" value="P-loop containing nucleoside triphosphate hydrolases"/>
    <property type="match status" value="1"/>
</dbReference>
<evidence type="ECO:0000259" key="1">
    <source>
        <dbReference type="SMART" id="SM00460"/>
    </source>
</evidence>
<dbReference type="PANTHER" id="PTHR33490:SF6">
    <property type="entry name" value="SLL1049 PROTEIN"/>
    <property type="match status" value="1"/>
</dbReference>
<name>A0A1H0UCJ6_9CLOT</name>
<dbReference type="Gene3D" id="3.10.620.30">
    <property type="match status" value="1"/>
</dbReference>
<feature type="domain" description="Transglutaminase-like" evidence="1">
    <location>
        <begin position="308"/>
        <end position="366"/>
    </location>
</feature>
<organism evidence="2 3">
    <name type="scientific">Clostridium gasigenes</name>
    <dbReference type="NCBI Taxonomy" id="94869"/>
    <lineage>
        <taxon>Bacteria</taxon>
        <taxon>Bacillati</taxon>
        <taxon>Bacillota</taxon>
        <taxon>Clostridia</taxon>
        <taxon>Eubacteriales</taxon>
        <taxon>Clostridiaceae</taxon>
        <taxon>Clostridium</taxon>
    </lineage>
</organism>
<dbReference type="InterPro" id="IPR027417">
    <property type="entry name" value="P-loop_NTPase"/>
</dbReference>
<dbReference type="PANTHER" id="PTHR33490">
    <property type="entry name" value="BLR5614 PROTEIN-RELATED"/>
    <property type="match status" value="1"/>
</dbReference>
<dbReference type="AlphaFoldDB" id="A0A1H0UCJ6"/>
<sequence>MIIMINGAFGVGKTSVGKKLIDKIPNSMIYDPEEVGFMLKNIIIDNVKKDKELTDDFQDLEIWRKLVVEIGGELILKYKKNLIVPMTIRKKEYFNYIYNGFKALDGQVYHYCLTASLDEVYKRLLNRGDNIGSWPYKQGESCVELFKESFFKHHINTEDKSTDEVVEIILQKTSQFTDKYFLDEFLGERTYTIKADNLDLTALNSAHQRIKNIVRKKPCCEVIIKINPLIIQQQLDIGDLNKYLQYTKYIQSDHVEVNKLIKKIIKDEKQENIIVKKALNFTRNIKNNEDLLKRIHNGETFGESVTETIRNGTGTCFECTNVFIAIMRNIGIPCKFILGKISAENYHSWAEVFIEEQGWIPVETQNYTNDDIENWYFGITNKHVKIFEGLDYDDINIRINDMQIEIKSIGQI</sequence>
<reference evidence="2 3" key="1">
    <citation type="submission" date="2016-10" db="EMBL/GenBank/DDBJ databases">
        <authorList>
            <person name="de Groot N.N."/>
        </authorList>
    </citation>
    <scope>NUCLEOTIDE SEQUENCE [LARGE SCALE GENOMIC DNA]</scope>
    <source>
        <strain evidence="2 3">DSM 12272</strain>
    </source>
</reference>
<protein>
    <submittedName>
        <fullName evidence="2">AAA domain-containing protein</fullName>
    </submittedName>
</protein>
<dbReference type="EMBL" id="FNJM01000010">
    <property type="protein sequence ID" value="SDP63894.1"/>
    <property type="molecule type" value="Genomic_DNA"/>
</dbReference>
<dbReference type="Proteomes" id="UP000198597">
    <property type="component" value="Unassembled WGS sequence"/>
</dbReference>
<accession>A0A1H0UCJ6</accession>
<dbReference type="Gene3D" id="3.40.50.300">
    <property type="entry name" value="P-loop containing nucleotide triphosphate hydrolases"/>
    <property type="match status" value="1"/>
</dbReference>
<dbReference type="InterPro" id="IPR038765">
    <property type="entry name" value="Papain-like_cys_pep_sf"/>
</dbReference>